<reference evidence="1" key="1">
    <citation type="journal article" date="2023" name="J. Vet. Diagn. Invest.">
        <title>Oxytetracycline-resistant Paenibacillus larvae identified in commercial beekeeping operations in Saskatchewan using pooled honey sampling.</title>
        <authorList>
            <person name="Obshta O."/>
            <person name="Zabrodski M.W."/>
            <person name="Soomro T."/>
            <person name="Wilson G."/>
            <person name="Masood F."/>
            <person name="Thebeau J."/>
            <person name="Silva M.C.B."/>
            <person name="Biganski S."/>
            <person name="Kozii I.V."/>
            <person name="Koziy R.V."/>
            <person name="Raza M.F."/>
            <person name="Jose M.S."/>
            <person name="Simko E."/>
            <person name="Wood S.C."/>
        </authorList>
    </citation>
    <scope>NUCLEOTIDE SEQUENCE</scope>
    <source>
        <strain evidence="1">PL001</strain>
    </source>
</reference>
<dbReference type="RefSeq" id="WP_268589471.1">
    <property type="nucleotide sequence ID" value="NZ_JAMDNE010000067.1"/>
</dbReference>
<evidence type="ECO:0000313" key="1">
    <source>
        <dbReference type="EMBL" id="MDT2253531.1"/>
    </source>
</evidence>
<name>A0AAP5N1H1_9BACL</name>
<accession>A0AAP5N1H1</accession>
<reference evidence="1" key="2">
    <citation type="submission" date="2023-03" db="EMBL/GenBank/DDBJ databases">
        <authorList>
            <person name="Obshta O."/>
            <person name="Zabrodski M.W."/>
            <person name="Soomro T."/>
            <person name="Wilson G."/>
            <person name="Masood F."/>
            <person name="Thebeau J."/>
            <person name="Bezerra Da Silva M.C."/>
            <person name="Raza F."/>
            <person name="Biganski S."/>
            <person name="Jose M."/>
            <person name="Camilli M."/>
            <person name="Kozii I.V."/>
            <person name="Kozii R.V."/>
            <person name="Simko E."/>
            <person name="Wood S.C."/>
        </authorList>
    </citation>
    <scope>NUCLEOTIDE SEQUENCE</scope>
    <source>
        <strain evidence="1">PL001</strain>
    </source>
</reference>
<proteinExistence type="predicted"/>
<organism evidence="1 2">
    <name type="scientific">Paenibacillus larvae</name>
    <dbReference type="NCBI Taxonomy" id="1464"/>
    <lineage>
        <taxon>Bacteria</taxon>
        <taxon>Bacillati</taxon>
        <taxon>Bacillota</taxon>
        <taxon>Bacilli</taxon>
        <taxon>Bacillales</taxon>
        <taxon>Paenibacillaceae</taxon>
        <taxon>Paenibacillus</taxon>
    </lineage>
</organism>
<dbReference type="EMBL" id="JARQGV010000004">
    <property type="protein sequence ID" value="MDT2253531.1"/>
    <property type="molecule type" value="Genomic_DNA"/>
</dbReference>
<dbReference type="Proteomes" id="UP001259239">
    <property type="component" value="Unassembled WGS sequence"/>
</dbReference>
<sequence>MADGRPSFRIHVIVKGELQEELTAISEKAIKQKAQEKIRQEIYETYRKGMEK</sequence>
<dbReference type="AlphaFoldDB" id="A0AAP5N1H1"/>
<comment type="caution">
    <text evidence="1">The sequence shown here is derived from an EMBL/GenBank/DDBJ whole genome shotgun (WGS) entry which is preliminary data.</text>
</comment>
<gene>
    <name evidence="1" type="ORF">P7H09_20380</name>
</gene>
<evidence type="ECO:0000313" key="2">
    <source>
        <dbReference type="Proteomes" id="UP001259239"/>
    </source>
</evidence>
<protein>
    <submittedName>
        <fullName evidence="1">Uncharacterized protein</fullName>
    </submittedName>
</protein>